<name>A0A8C2A8X4_CYPCA</name>
<accession>A0A8C2A8X4</accession>
<organism evidence="4 5">
    <name type="scientific">Cyprinus carpio</name>
    <name type="common">Common carp</name>
    <dbReference type="NCBI Taxonomy" id="7962"/>
    <lineage>
        <taxon>Eukaryota</taxon>
        <taxon>Metazoa</taxon>
        <taxon>Chordata</taxon>
        <taxon>Craniata</taxon>
        <taxon>Vertebrata</taxon>
        <taxon>Euteleostomi</taxon>
        <taxon>Actinopterygii</taxon>
        <taxon>Neopterygii</taxon>
        <taxon>Teleostei</taxon>
        <taxon>Ostariophysi</taxon>
        <taxon>Cypriniformes</taxon>
        <taxon>Cyprinidae</taxon>
        <taxon>Cyprininae</taxon>
        <taxon>Cyprinus</taxon>
    </lineage>
</organism>
<feature type="region of interest" description="Disordered" evidence="2">
    <location>
        <begin position="1033"/>
        <end position="1055"/>
    </location>
</feature>
<feature type="compositionally biased region" description="Basic residues" evidence="2">
    <location>
        <begin position="300"/>
        <end position="313"/>
    </location>
</feature>
<reference evidence="4" key="1">
    <citation type="submission" date="2025-08" db="UniProtKB">
        <authorList>
            <consortium name="Ensembl"/>
        </authorList>
    </citation>
    <scope>IDENTIFICATION</scope>
</reference>
<dbReference type="Ensembl" id="ENSCCRT00015105228.1">
    <property type="protein sequence ID" value="ENSCCRP00015101925.1"/>
    <property type="gene ID" value="ENSCCRG00015040702.1"/>
</dbReference>
<evidence type="ECO:0000256" key="1">
    <source>
        <dbReference type="ARBA" id="ARBA00015263"/>
    </source>
</evidence>
<dbReference type="Proteomes" id="UP000694700">
    <property type="component" value="Unplaced"/>
</dbReference>
<evidence type="ECO:0000259" key="3">
    <source>
        <dbReference type="Pfam" id="PF13251"/>
    </source>
</evidence>
<feature type="domain" description="DUF4042" evidence="3">
    <location>
        <begin position="395"/>
        <end position="576"/>
    </location>
</feature>
<dbReference type="InterPro" id="IPR011989">
    <property type="entry name" value="ARM-like"/>
</dbReference>
<dbReference type="Pfam" id="PF13251">
    <property type="entry name" value="DUF4042"/>
    <property type="match status" value="1"/>
</dbReference>
<evidence type="ECO:0000313" key="5">
    <source>
        <dbReference type="Proteomes" id="UP000694700"/>
    </source>
</evidence>
<dbReference type="InterPro" id="IPR052107">
    <property type="entry name" value="HEAT6"/>
</dbReference>
<dbReference type="InterPro" id="IPR025283">
    <property type="entry name" value="DUF4042"/>
</dbReference>
<dbReference type="InterPro" id="IPR016024">
    <property type="entry name" value="ARM-type_fold"/>
</dbReference>
<dbReference type="Gene3D" id="1.25.10.10">
    <property type="entry name" value="Leucine-rich Repeat Variant"/>
    <property type="match status" value="3"/>
</dbReference>
<feature type="compositionally biased region" description="Polar residues" evidence="2">
    <location>
        <begin position="1042"/>
        <end position="1055"/>
    </location>
</feature>
<feature type="region of interest" description="Disordered" evidence="2">
    <location>
        <begin position="284"/>
        <end position="384"/>
    </location>
</feature>
<evidence type="ECO:0000313" key="4">
    <source>
        <dbReference type="Ensembl" id="ENSCCRP00015101925.1"/>
    </source>
</evidence>
<protein>
    <recommendedName>
        <fullName evidence="1">HEAT repeat-containing protein 6</fullName>
    </recommendedName>
</protein>
<dbReference type="AlphaFoldDB" id="A0A8C2A8X4"/>
<dbReference type="PANTHER" id="PTHR13366:SF0">
    <property type="entry name" value="HEAT REPEAT-CONTAINING PROTEIN 6"/>
    <property type="match status" value="1"/>
</dbReference>
<proteinExistence type="predicted"/>
<dbReference type="SUPFAM" id="SSF48371">
    <property type="entry name" value="ARM repeat"/>
    <property type="match status" value="1"/>
</dbReference>
<feature type="compositionally biased region" description="Polar residues" evidence="2">
    <location>
        <begin position="344"/>
        <end position="362"/>
    </location>
</feature>
<sequence length="1055" mass="115126">FPAQHELDGSAQAQDQISRCFNKLRALRASDSATLKTELNLLFDQLISENYSLNHEGIRAEVVCEMLIHASRLVPLSQEHLIIKLCQLIHQLLNQLQVIVDEHTLDVLVSYCSRALRTCSSWTHPEVLLALSSLLYGNGSRCHRHLPELLGPGGILVSHGDPSQPEIELRRSALHCIANLCLSVPGQPYLEEPYKGVCYGILLRTLQSPKPPDVEDIVFCTLLQSALKGMQYFLNGGKWKAVPNQDLGTLLAILKRFMFYGLPGISVEMPQVLYPAPLPQYETVPAAKPEPSRDSTAQKKTNKKRRSRGKGKKAGAEGKKDGEEGEGDHISGPLKTGAGGVDQSGWSHGSQSTSVTSPSGATPQLYPSWKKGSSDSEFSDPEGGMQSKLRLYQARVRQSALQCFLAVVKCVEKRILYGYWSSFVPDAPGIGGPPPLTLLTIALKDPSPKVRAGSLQVLSALLEGSRQFLSNAEDTSAPRQAFTPFSATLAASVRELHRCLLLALVAESSCQTLTQVLKCLAHLVSNVPYNRLRPGLLSPLWKQICPYVRHRDVNVRVSSLTLFGALVSTQAPLPEIQLLLQQPGSTSALSTPGISTPQELSHNWRLPARRDGEASSPGGGVEGGPEGPCWLLQLCVSLVTQPREEPYSDSDAGGSSGASLEPSPVRLEALQDKTQVLCITILLGLTYSENSLVKPAAVRALGVYILFPCLREDVMFVADTANAILTALDDRSPNVRAKAAWSLGNLTDTLIFQEEFSDMLLLNMLRSATKASGDKDRVKSNAVRALGNLLHFLQPVHLGKPVFEQPLQEAMRALIDTVRGDATMKVRWNACYALGNAFRNHNLPLGSAVWSKEAYSALSYVVTSCKNFKVRIKSAAALSVPLTRDRYGDVHQFAEVWRALAQALEHSEETEDFLEYRYCASLRSQLCRALLHLLSVCQPDDLPALRSSLSDQSRPVLQGFLVHYLSDKGVTLAAGVDGAAGEEAGDHVVPEDGLMVLNETLTRLKGQLEEAVLDSSKDLKTVVNFLEDVVRNSEEMKESDSKGSSLTLSKSPQRK</sequence>
<dbReference type="PANTHER" id="PTHR13366">
    <property type="entry name" value="MALARIA ANTIGEN-RELATED"/>
    <property type="match status" value="1"/>
</dbReference>
<dbReference type="Pfam" id="PF13513">
    <property type="entry name" value="HEAT_EZ"/>
    <property type="match status" value="1"/>
</dbReference>
<evidence type="ECO:0000256" key="2">
    <source>
        <dbReference type="SAM" id="MobiDB-lite"/>
    </source>
</evidence>